<accession>A0A645I200</accession>
<evidence type="ECO:0000313" key="1">
    <source>
        <dbReference type="EMBL" id="MPN45331.1"/>
    </source>
</evidence>
<dbReference type="AlphaFoldDB" id="A0A645I200"/>
<proteinExistence type="predicted"/>
<gene>
    <name evidence="1" type="ORF">SDC9_192898</name>
</gene>
<comment type="caution">
    <text evidence="1">The sequence shown here is derived from an EMBL/GenBank/DDBJ whole genome shotgun (WGS) entry which is preliminary data.</text>
</comment>
<protein>
    <submittedName>
        <fullName evidence="1">Uncharacterized protein</fullName>
    </submittedName>
</protein>
<name>A0A645I200_9ZZZZ</name>
<dbReference type="EMBL" id="VSSQ01105133">
    <property type="protein sequence ID" value="MPN45331.1"/>
    <property type="molecule type" value="Genomic_DNA"/>
</dbReference>
<reference evidence="1" key="1">
    <citation type="submission" date="2019-08" db="EMBL/GenBank/DDBJ databases">
        <authorList>
            <person name="Kucharzyk K."/>
            <person name="Murdoch R.W."/>
            <person name="Higgins S."/>
            <person name="Loffler F."/>
        </authorList>
    </citation>
    <scope>NUCLEOTIDE SEQUENCE</scope>
</reference>
<sequence>MSTTIPFDFRRCHDGAELQQSIRKDTGTGQNCANKVVPVQLDVASRQHRAHAVTKQEQRNAGIF</sequence>
<organism evidence="1">
    <name type="scientific">bioreactor metagenome</name>
    <dbReference type="NCBI Taxonomy" id="1076179"/>
    <lineage>
        <taxon>unclassified sequences</taxon>
        <taxon>metagenomes</taxon>
        <taxon>ecological metagenomes</taxon>
    </lineage>
</organism>